<organism evidence="2 3">
    <name type="scientific">Zasmidium cellare</name>
    <name type="common">Wine cellar mold</name>
    <name type="synonym">Racodium cellare</name>
    <dbReference type="NCBI Taxonomy" id="395010"/>
    <lineage>
        <taxon>Eukaryota</taxon>
        <taxon>Fungi</taxon>
        <taxon>Dikarya</taxon>
        <taxon>Ascomycota</taxon>
        <taxon>Pezizomycotina</taxon>
        <taxon>Dothideomycetes</taxon>
        <taxon>Dothideomycetidae</taxon>
        <taxon>Mycosphaerellales</taxon>
        <taxon>Mycosphaerellaceae</taxon>
        <taxon>Zasmidium</taxon>
    </lineage>
</organism>
<proteinExistence type="predicted"/>
<dbReference type="EMBL" id="JAXOVC010000001">
    <property type="protein sequence ID" value="KAK4508115.1"/>
    <property type="molecule type" value="Genomic_DNA"/>
</dbReference>
<evidence type="ECO:0000256" key="1">
    <source>
        <dbReference type="SAM" id="MobiDB-lite"/>
    </source>
</evidence>
<evidence type="ECO:0000313" key="3">
    <source>
        <dbReference type="Proteomes" id="UP001305779"/>
    </source>
</evidence>
<reference evidence="2 3" key="1">
    <citation type="journal article" date="2023" name="G3 (Bethesda)">
        <title>A chromosome-level genome assembly of Zasmidium syzygii isolated from banana leaves.</title>
        <authorList>
            <person name="van Westerhoven A.C."/>
            <person name="Mehrabi R."/>
            <person name="Talebi R."/>
            <person name="Steentjes M.B.F."/>
            <person name="Corcolon B."/>
            <person name="Chong P.A."/>
            <person name="Kema G.H.J."/>
            <person name="Seidl M.F."/>
        </authorList>
    </citation>
    <scope>NUCLEOTIDE SEQUENCE [LARGE SCALE GENOMIC DNA]</scope>
    <source>
        <strain evidence="2 3">P124</strain>
    </source>
</reference>
<sequence length="529" mass="60490">MDPASILVLKHRLQSVVLKRFLQQNFSSIFQPTAGPSETTPNSQLEAPEAREVEKVEVAEVSPEQQQIFRSKSEIDPDTRVDSPLHPADELHGETGVPQELSFEEAQEIRQQAYVHFMTEEEEDYTDGPARFIVGSDGVKDCIAMLLTHDFSQRVKKALKLQRIHDMEERHATQQQRIFDTFKFDVKAEIDNHKLRIMKAEEEIKDITDPEKDAQIESWRSAIVILDLVLKDVCSKERVLESNLSWRARKLREAQAEVSAYLDDAFVHGRLIEPQDAVEEIPIETFDLQEQYQKKLGNQEWDPSDAGMPWESFDTAPMQLDTTRAYLRKDPKPTTEQEMEEKRKLADLCDAKERLYQAQVAFDNKAYERDQEYEATCQADLDGQPIAYATVDDFDLHWVKRNQEITRELIEAEEAYSQAKAAAIKAGVGLDAVDQTSCFGEDFEGTGYPISQEVDVEGAIAWVTPKVDEWLGQVPEEAGPDFEGPVDVDDWDFQELNVSDSLSCVDYAVHRKRIDRWQRACQAVKESIS</sequence>
<feature type="region of interest" description="Disordered" evidence="1">
    <location>
        <begin position="71"/>
        <end position="93"/>
    </location>
</feature>
<name>A0ABR0F333_ZASCE</name>
<dbReference type="Proteomes" id="UP001305779">
    <property type="component" value="Unassembled WGS sequence"/>
</dbReference>
<protein>
    <submittedName>
        <fullName evidence="2">Uncharacterized protein</fullName>
    </submittedName>
</protein>
<comment type="caution">
    <text evidence="2">The sequence shown here is derived from an EMBL/GenBank/DDBJ whole genome shotgun (WGS) entry which is preliminary data.</text>
</comment>
<evidence type="ECO:0000313" key="2">
    <source>
        <dbReference type="EMBL" id="KAK4508115.1"/>
    </source>
</evidence>
<gene>
    <name evidence="2" type="ORF">PRZ48_001853</name>
</gene>
<keyword evidence="3" id="KW-1185">Reference proteome</keyword>
<accession>A0ABR0F333</accession>